<dbReference type="Gene3D" id="3.30.9.10">
    <property type="entry name" value="D-Amino Acid Oxidase, subunit A, domain 2"/>
    <property type="match status" value="1"/>
</dbReference>
<evidence type="ECO:0000313" key="9">
    <source>
        <dbReference type="EMBL" id="TMW68522.1"/>
    </source>
</evidence>
<dbReference type="PANTHER" id="PTHR10961:SF7">
    <property type="entry name" value="FAD DEPENDENT OXIDOREDUCTASE DOMAIN-CONTAINING PROTEIN"/>
    <property type="match status" value="1"/>
</dbReference>
<keyword evidence="5" id="KW-0274">FAD</keyword>
<feature type="domain" description="FAD dependent oxidoreductase" evidence="8">
    <location>
        <begin position="8"/>
        <end position="381"/>
    </location>
</feature>
<protein>
    <recommendedName>
        <fullName evidence="3">sarcosine oxidasee (formaldehyde-forming)</fullName>
        <ecNumber evidence="3">1.5.3.1</ecNumber>
    </recommendedName>
</protein>
<dbReference type="Proteomes" id="UP000794436">
    <property type="component" value="Unassembled WGS sequence"/>
</dbReference>
<name>A0A8K1FR18_PYTOL</name>
<evidence type="ECO:0000256" key="5">
    <source>
        <dbReference type="ARBA" id="ARBA00022827"/>
    </source>
</evidence>
<dbReference type="GO" id="GO:0008115">
    <property type="term" value="F:sarcosine oxidase activity"/>
    <property type="evidence" value="ECO:0007669"/>
    <property type="project" value="UniProtKB-EC"/>
</dbReference>
<dbReference type="InterPro" id="IPR045170">
    <property type="entry name" value="MTOX"/>
</dbReference>
<comment type="similarity">
    <text evidence="2">Belongs to the MSOX/MTOX family.</text>
</comment>
<evidence type="ECO:0000256" key="7">
    <source>
        <dbReference type="ARBA" id="ARBA00052742"/>
    </source>
</evidence>
<organism evidence="9 10">
    <name type="scientific">Pythium oligandrum</name>
    <name type="common">Mycoparasitic fungus</name>
    <dbReference type="NCBI Taxonomy" id="41045"/>
    <lineage>
        <taxon>Eukaryota</taxon>
        <taxon>Sar</taxon>
        <taxon>Stramenopiles</taxon>
        <taxon>Oomycota</taxon>
        <taxon>Peronosporomycetes</taxon>
        <taxon>Pythiales</taxon>
        <taxon>Pythiaceae</taxon>
        <taxon>Pythium</taxon>
    </lineage>
</organism>
<dbReference type="OrthoDB" id="424974at2759"/>
<evidence type="ECO:0000259" key="8">
    <source>
        <dbReference type="Pfam" id="PF01266"/>
    </source>
</evidence>
<dbReference type="NCBIfam" id="NF008425">
    <property type="entry name" value="PRK11259.1"/>
    <property type="match status" value="1"/>
</dbReference>
<dbReference type="FunFam" id="3.50.50.60:FF:000189">
    <property type="entry name" value="Monomeric sarcosine oxidase"/>
    <property type="match status" value="1"/>
</dbReference>
<dbReference type="InterPro" id="IPR006076">
    <property type="entry name" value="FAD-dep_OxRdtase"/>
</dbReference>
<dbReference type="PANTHER" id="PTHR10961">
    <property type="entry name" value="PEROXISOMAL SARCOSINE OXIDASE"/>
    <property type="match status" value="1"/>
</dbReference>
<keyword evidence="6" id="KW-0560">Oxidoreductase</keyword>
<comment type="cofactor">
    <cofactor evidence="1">
        <name>FAD</name>
        <dbReference type="ChEBI" id="CHEBI:57692"/>
    </cofactor>
</comment>
<dbReference type="SUPFAM" id="SSF54373">
    <property type="entry name" value="FAD-linked reductases, C-terminal domain"/>
    <property type="match status" value="1"/>
</dbReference>
<dbReference type="InterPro" id="IPR036188">
    <property type="entry name" value="FAD/NAD-bd_sf"/>
</dbReference>
<keyword evidence="4" id="KW-0285">Flavoprotein</keyword>
<dbReference type="SUPFAM" id="SSF51905">
    <property type="entry name" value="FAD/NAD(P)-binding domain"/>
    <property type="match status" value="1"/>
</dbReference>
<dbReference type="Gene3D" id="3.50.50.60">
    <property type="entry name" value="FAD/NAD(P)-binding domain"/>
    <property type="match status" value="1"/>
</dbReference>
<reference evidence="9" key="1">
    <citation type="submission" date="2019-03" db="EMBL/GenBank/DDBJ databases">
        <title>Long read genome sequence of the mycoparasitic Pythium oligandrum ATCC 38472 isolated from sugarbeet rhizosphere.</title>
        <authorList>
            <person name="Gaulin E."/>
        </authorList>
    </citation>
    <scope>NUCLEOTIDE SEQUENCE</scope>
    <source>
        <strain evidence="9">ATCC 38472_TT</strain>
    </source>
</reference>
<sequence length="401" mass="44198">MSSPSVYDVVVVGAGLMGSSAAYHATLRGKRVLLLEQFEFLHSQGSSHGPSRIFRVAYSDATYTKMCIDSLAMWRELEKLTGKKLLEMTGELDFTRERSTVIDEVAQVLKQCGEPYEVLTPAQVNERFPGFHLPETAHAVYSANAAILNPTLAMQLMQELAAKQGAELRDHARVVSLVQQPLNGEEEGIVVTLADWSVFHARQCIVTAGPWTKQLIASQPGGANIDLQPVATFGTYWKCDPAHEEVYAPSRFPVFINYDSPEVYGFPLHNRADGIKVCSHKGADVDPEKRQDVTTQPAHLLASVQDFIKSYMPHVDSNTSTRVDHCMYTMTKDEDFILDFVDAPHASNPSNKTKKQLVVGAGFSGHGSKMTPVIGKILADLAIDGQTTYSLDKFKLARLQV</sequence>
<dbReference type="Pfam" id="PF01266">
    <property type="entry name" value="DAO"/>
    <property type="match status" value="1"/>
</dbReference>
<dbReference type="GO" id="GO:0050660">
    <property type="term" value="F:flavin adenine dinucleotide binding"/>
    <property type="evidence" value="ECO:0007669"/>
    <property type="project" value="InterPro"/>
</dbReference>
<evidence type="ECO:0000256" key="2">
    <source>
        <dbReference type="ARBA" id="ARBA00010989"/>
    </source>
</evidence>
<comment type="caution">
    <text evidence="9">The sequence shown here is derived from an EMBL/GenBank/DDBJ whole genome shotgun (WGS) entry which is preliminary data.</text>
</comment>
<evidence type="ECO:0000256" key="4">
    <source>
        <dbReference type="ARBA" id="ARBA00022630"/>
    </source>
</evidence>
<gene>
    <name evidence="9" type="ORF">Poli38472_005990</name>
</gene>
<dbReference type="AlphaFoldDB" id="A0A8K1FR18"/>
<dbReference type="EMBL" id="SPLM01000002">
    <property type="protein sequence ID" value="TMW68522.1"/>
    <property type="molecule type" value="Genomic_DNA"/>
</dbReference>
<evidence type="ECO:0000256" key="6">
    <source>
        <dbReference type="ARBA" id="ARBA00023002"/>
    </source>
</evidence>
<dbReference type="EC" id="1.5.3.1" evidence="3"/>
<evidence type="ECO:0000256" key="1">
    <source>
        <dbReference type="ARBA" id="ARBA00001974"/>
    </source>
</evidence>
<evidence type="ECO:0000313" key="10">
    <source>
        <dbReference type="Proteomes" id="UP000794436"/>
    </source>
</evidence>
<accession>A0A8K1FR18</accession>
<comment type="catalytic activity">
    <reaction evidence="7">
        <text>sarcosine + O2 + H2O = formaldehyde + glycine + H2O2</text>
        <dbReference type="Rhea" id="RHEA:13313"/>
        <dbReference type="ChEBI" id="CHEBI:15377"/>
        <dbReference type="ChEBI" id="CHEBI:15379"/>
        <dbReference type="ChEBI" id="CHEBI:16240"/>
        <dbReference type="ChEBI" id="CHEBI:16842"/>
        <dbReference type="ChEBI" id="CHEBI:57305"/>
        <dbReference type="ChEBI" id="CHEBI:57433"/>
        <dbReference type="EC" id="1.5.3.1"/>
    </reaction>
</comment>
<keyword evidence="10" id="KW-1185">Reference proteome</keyword>
<proteinExistence type="inferred from homology"/>
<evidence type="ECO:0000256" key="3">
    <source>
        <dbReference type="ARBA" id="ARBA00012769"/>
    </source>
</evidence>